<dbReference type="OMA" id="AANYNCP"/>
<dbReference type="InterPro" id="IPR016035">
    <property type="entry name" value="Acyl_Trfase/lysoPLipase"/>
</dbReference>
<dbReference type="OrthoDB" id="541883at2759"/>
<dbReference type="InterPro" id="IPR001227">
    <property type="entry name" value="Ac_transferase_dom_sf"/>
</dbReference>
<keyword evidence="3" id="KW-1185">Reference proteome</keyword>
<dbReference type="RefSeq" id="XP_018018043.1">
    <property type="nucleotide sequence ID" value="XM_018162554.1"/>
</dbReference>
<reference evidence="4" key="1">
    <citation type="submission" date="2025-08" db="UniProtKB">
        <authorList>
            <consortium name="RefSeq"/>
        </authorList>
    </citation>
    <scope>IDENTIFICATION</scope>
    <source>
        <tissue evidence="4">Whole organism</tissue>
    </source>
</reference>
<name>A0A8B7NWA7_HYAAZ</name>
<proteinExistence type="predicted"/>
<feature type="region of interest" description="Disordered" evidence="1">
    <location>
        <begin position="62"/>
        <end position="81"/>
    </location>
</feature>
<dbReference type="Proteomes" id="UP000694843">
    <property type="component" value="Unplaced"/>
</dbReference>
<organism evidence="3 4">
    <name type="scientific">Hyalella azteca</name>
    <name type="common">Amphipod</name>
    <dbReference type="NCBI Taxonomy" id="294128"/>
    <lineage>
        <taxon>Eukaryota</taxon>
        <taxon>Metazoa</taxon>
        <taxon>Ecdysozoa</taxon>
        <taxon>Arthropoda</taxon>
        <taxon>Crustacea</taxon>
        <taxon>Multicrustacea</taxon>
        <taxon>Malacostraca</taxon>
        <taxon>Eumalacostraca</taxon>
        <taxon>Peracarida</taxon>
        <taxon>Amphipoda</taxon>
        <taxon>Senticaudata</taxon>
        <taxon>Talitrida</taxon>
        <taxon>Talitroidea</taxon>
        <taxon>Hyalellidae</taxon>
        <taxon>Hyalella</taxon>
    </lineage>
</organism>
<dbReference type="GeneID" id="108674590"/>
<evidence type="ECO:0000256" key="1">
    <source>
        <dbReference type="SAM" id="MobiDB-lite"/>
    </source>
</evidence>
<evidence type="ECO:0000313" key="4">
    <source>
        <dbReference type="RefSeq" id="XP_018018043.1"/>
    </source>
</evidence>
<dbReference type="PANTHER" id="PTHR47170">
    <property type="entry name" value="MALONYL-COA ACP TRANSACYLASE, ACP-BINDING"/>
    <property type="match status" value="1"/>
</dbReference>
<dbReference type="GO" id="GO:0016740">
    <property type="term" value="F:transferase activity"/>
    <property type="evidence" value="ECO:0007669"/>
    <property type="project" value="InterPro"/>
</dbReference>
<feature type="domain" description="Malonyl-CoA:ACP transacylase (MAT)" evidence="2">
    <location>
        <begin position="84"/>
        <end position="387"/>
    </location>
</feature>
<dbReference type="KEGG" id="hazt:108674590"/>
<dbReference type="Gene3D" id="3.40.366.10">
    <property type="entry name" value="Malonyl-Coenzyme A Acyl Carrier Protein, domain 2"/>
    <property type="match status" value="1"/>
</dbReference>
<sequence length="397" mass="43459">MYAPGRLTKKLLLIKNKLNLMNNNEFCRRISITLFQSSFHAPEAVGYHERNLLFQLNASSLTQNEDSTTEPSKRPDPKTTSILLFPNQGSQYVGMAVPVLGVPSVQQMYEEASEVLGFDLLEVSLHGPKEKLDEPQVAHPAVLVASLAAAQKLLYDNPLAIRNCVTAGGYGLGELTALAFSGVFSFQDAVRVCQFRALAISAACEGTSGGLASVTYGAGCRLQLCCDAAVQFCARQQLPEAHCSVAAHHWSTCSVIAATEEALEFLEKYQQDLRLKSVRRLASVPGPLHSPLLRPASDALAKMLSGMSLKDPIVPVVSACDVKYYTRADHVLKKLPAQLKSAIKWQHTINKLYTRKSGRGFPQTYICGPGQTMSTEPGSRIPRYRDHHMTVLWISSI</sequence>
<dbReference type="PANTHER" id="PTHR47170:SF2">
    <property type="entry name" value="MALONYL-COA:ACP TRANSACYLASE (MAT) DOMAIN-CONTAINING PROTEIN"/>
    <property type="match status" value="1"/>
</dbReference>
<dbReference type="InterPro" id="IPR052760">
    <property type="entry name" value="Mitochondrial_malonyltrans"/>
</dbReference>
<evidence type="ECO:0000313" key="3">
    <source>
        <dbReference type="Proteomes" id="UP000694843"/>
    </source>
</evidence>
<evidence type="ECO:0000259" key="2">
    <source>
        <dbReference type="SMART" id="SM00827"/>
    </source>
</evidence>
<dbReference type="SMART" id="SM00827">
    <property type="entry name" value="PKS_AT"/>
    <property type="match status" value="1"/>
</dbReference>
<accession>A0A8B7NWA7</accession>
<dbReference type="SUPFAM" id="SSF52151">
    <property type="entry name" value="FabD/lysophospholipase-like"/>
    <property type="match status" value="1"/>
</dbReference>
<gene>
    <name evidence="4" type="primary">LOC108674590</name>
</gene>
<dbReference type="Gene3D" id="3.30.70.250">
    <property type="entry name" value="Malonyl-CoA ACP transacylase, ACP-binding"/>
    <property type="match status" value="1"/>
</dbReference>
<protein>
    <submittedName>
        <fullName evidence="4">Probable malonyl-CoA-acyl carrier protein transacylase, mitochondrial</fullName>
    </submittedName>
</protein>
<dbReference type="AlphaFoldDB" id="A0A8B7NWA7"/>
<dbReference type="InterPro" id="IPR014043">
    <property type="entry name" value="Acyl_transferase_dom"/>
</dbReference>